<dbReference type="GO" id="GO:0005886">
    <property type="term" value="C:plasma membrane"/>
    <property type="evidence" value="ECO:0007669"/>
    <property type="project" value="TreeGrafter"/>
</dbReference>
<keyword evidence="2" id="KW-0812">Transmembrane</keyword>
<dbReference type="InterPro" id="IPR050633">
    <property type="entry name" value="Neuropilin_MCO_CoagFactor"/>
</dbReference>
<evidence type="ECO:0000256" key="1">
    <source>
        <dbReference type="ARBA" id="ARBA00023157"/>
    </source>
</evidence>
<reference evidence="4" key="1">
    <citation type="submission" date="2021-10" db="EMBL/GenBank/DDBJ databases">
        <title>Tropical sea cucumber genome reveals ecological adaptation and Cuvierian tubules defense mechanism.</title>
        <authorList>
            <person name="Chen T."/>
        </authorList>
    </citation>
    <scope>NUCLEOTIDE SEQUENCE</scope>
    <source>
        <strain evidence="4">Nanhai2018</strain>
        <tissue evidence="4">Muscle</tissue>
    </source>
</reference>
<evidence type="ECO:0000313" key="4">
    <source>
        <dbReference type="EMBL" id="KAJ8026520.1"/>
    </source>
</evidence>
<dbReference type="EMBL" id="JAIZAY010000016">
    <property type="protein sequence ID" value="KAJ8026520.1"/>
    <property type="molecule type" value="Genomic_DNA"/>
</dbReference>
<accession>A0A9Q0YS54</accession>
<dbReference type="InterPro" id="IPR000421">
    <property type="entry name" value="FA58C"/>
</dbReference>
<gene>
    <name evidence="4" type="ORF">HOLleu_31370</name>
</gene>
<keyword evidence="5" id="KW-1185">Reference proteome</keyword>
<dbReference type="PANTHER" id="PTHR46806:SF11">
    <property type="entry name" value="MILK FAT GLOBULE EGF AND FACTOR V_VIII DOMAIN CONTAINING"/>
    <property type="match status" value="1"/>
</dbReference>
<dbReference type="InterPro" id="IPR008979">
    <property type="entry name" value="Galactose-bd-like_sf"/>
</dbReference>
<keyword evidence="2" id="KW-1133">Transmembrane helix</keyword>
<dbReference type="CDD" id="cd00057">
    <property type="entry name" value="FA58C"/>
    <property type="match status" value="1"/>
</dbReference>
<keyword evidence="2" id="KW-0472">Membrane</keyword>
<keyword evidence="1" id="KW-1015">Disulfide bond</keyword>
<dbReference type="Proteomes" id="UP001152320">
    <property type="component" value="Chromosome 16"/>
</dbReference>
<dbReference type="SMART" id="SM00231">
    <property type="entry name" value="FA58C"/>
    <property type="match status" value="1"/>
</dbReference>
<dbReference type="GO" id="GO:0038023">
    <property type="term" value="F:signaling receptor activity"/>
    <property type="evidence" value="ECO:0007669"/>
    <property type="project" value="TreeGrafter"/>
</dbReference>
<feature type="domain" description="F5/8 type C" evidence="3">
    <location>
        <begin position="1"/>
        <end position="153"/>
    </location>
</feature>
<sequence>MKRGLLSVFRGQIVPVEIGDSQIKASSWASGPNLPRFARYDGISCWNKNTRDPNPWIQVDFFERHIVTGLVLQGCGMEFHQWVQTFRVESRTAGNPFVIHNDRKTGSEELVGNVEPRCGKLVTLNPVIYADSLRLVPLTWYRSPGLRFEILGCKDGCDFSLGLTDNSVADASITASSTLDNNIPPHNVRIQPLGIQVSPTLGWRPATRSNEWIQVRFPEVMLIKSIITQGCSNVQSYLRNFIIEYSIESKGEVENMQTVNYRPSDDALVSVLILKQDRKRDDGFICFANHFFFQTEFSMRPFQIIFSRGSTFLNHRVFQLYELYYIFTVHFICLFFSTINIKGSRFNMRYTNI</sequence>
<name>A0A9Q0YS54_HOLLE</name>
<organism evidence="4 5">
    <name type="scientific">Holothuria leucospilota</name>
    <name type="common">Black long sea cucumber</name>
    <name type="synonym">Mertensiothuria leucospilota</name>
    <dbReference type="NCBI Taxonomy" id="206669"/>
    <lineage>
        <taxon>Eukaryota</taxon>
        <taxon>Metazoa</taxon>
        <taxon>Echinodermata</taxon>
        <taxon>Eleutherozoa</taxon>
        <taxon>Echinozoa</taxon>
        <taxon>Holothuroidea</taxon>
        <taxon>Aspidochirotacea</taxon>
        <taxon>Aspidochirotida</taxon>
        <taxon>Holothuriidae</taxon>
        <taxon>Holothuria</taxon>
    </lineage>
</organism>
<dbReference type="Gene3D" id="2.60.120.260">
    <property type="entry name" value="Galactose-binding domain-like"/>
    <property type="match status" value="2"/>
</dbReference>
<dbReference type="OrthoDB" id="9973968at2759"/>
<proteinExistence type="predicted"/>
<dbReference type="PROSITE" id="PS01286">
    <property type="entry name" value="FA58C_2"/>
    <property type="match status" value="1"/>
</dbReference>
<dbReference type="PANTHER" id="PTHR46806">
    <property type="entry name" value="F5/8 TYPE C DOMAIN-CONTAINING PROTEIN"/>
    <property type="match status" value="1"/>
</dbReference>
<feature type="domain" description="F5/8 type C" evidence="3">
    <location>
        <begin position="157"/>
        <end position="259"/>
    </location>
</feature>
<dbReference type="SUPFAM" id="SSF49785">
    <property type="entry name" value="Galactose-binding domain-like"/>
    <property type="match status" value="2"/>
</dbReference>
<evidence type="ECO:0000313" key="5">
    <source>
        <dbReference type="Proteomes" id="UP001152320"/>
    </source>
</evidence>
<dbReference type="Pfam" id="PF00754">
    <property type="entry name" value="F5_F8_type_C"/>
    <property type="match status" value="1"/>
</dbReference>
<feature type="transmembrane region" description="Helical" evidence="2">
    <location>
        <begin position="323"/>
        <end position="341"/>
    </location>
</feature>
<comment type="caution">
    <text evidence="4">The sequence shown here is derived from an EMBL/GenBank/DDBJ whole genome shotgun (WGS) entry which is preliminary data.</text>
</comment>
<dbReference type="AlphaFoldDB" id="A0A9Q0YS54"/>
<protein>
    <submittedName>
        <fullName evidence="4">Lactadherin</fullName>
    </submittedName>
</protein>
<dbReference type="PROSITE" id="PS50022">
    <property type="entry name" value="FA58C_3"/>
    <property type="match status" value="2"/>
</dbReference>
<evidence type="ECO:0000256" key="2">
    <source>
        <dbReference type="SAM" id="Phobius"/>
    </source>
</evidence>
<evidence type="ECO:0000259" key="3">
    <source>
        <dbReference type="PROSITE" id="PS50022"/>
    </source>
</evidence>